<dbReference type="Proteomes" id="UP000327157">
    <property type="component" value="Chromosome 8"/>
</dbReference>
<accession>A0A5N5HR25</accession>
<dbReference type="AlphaFoldDB" id="A0A5N5HR25"/>
<reference evidence="1 2" key="3">
    <citation type="submission" date="2019-11" db="EMBL/GenBank/DDBJ databases">
        <title>A de novo genome assembly of a pear dwarfing rootstock.</title>
        <authorList>
            <person name="Wang F."/>
            <person name="Wang J."/>
            <person name="Li S."/>
            <person name="Zhang Y."/>
            <person name="Fang M."/>
            <person name="Ma L."/>
            <person name="Zhao Y."/>
            <person name="Jiang S."/>
        </authorList>
    </citation>
    <scope>NUCLEOTIDE SEQUENCE [LARGE SCALE GENOMIC DNA]</scope>
    <source>
        <strain evidence="1">S2</strain>
        <tissue evidence="1">Leaf</tissue>
    </source>
</reference>
<protein>
    <submittedName>
        <fullName evidence="1">Uncharacterized protein</fullName>
    </submittedName>
</protein>
<gene>
    <name evidence="1" type="ORF">D8674_034092</name>
</gene>
<dbReference type="EMBL" id="SMOL01000148">
    <property type="protein sequence ID" value="KAB2629297.1"/>
    <property type="molecule type" value="Genomic_DNA"/>
</dbReference>
<organism evidence="1 2">
    <name type="scientific">Pyrus ussuriensis x Pyrus communis</name>
    <dbReference type="NCBI Taxonomy" id="2448454"/>
    <lineage>
        <taxon>Eukaryota</taxon>
        <taxon>Viridiplantae</taxon>
        <taxon>Streptophyta</taxon>
        <taxon>Embryophyta</taxon>
        <taxon>Tracheophyta</taxon>
        <taxon>Spermatophyta</taxon>
        <taxon>Magnoliopsida</taxon>
        <taxon>eudicotyledons</taxon>
        <taxon>Gunneridae</taxon>
        <taxon>Pentapetalae</taxon>
        <taxon>rosids</taxon>
        <taxon>fabids</taxon>
        <taxon>Rosales</taxon>
        <taxon>Rosaceae</taxon>
        <taxon>Amygdaloideae</taxon>
        <taxon>Maleae</taxon>
        <taxon>Pyrus</taxon>
    </lineage>
</organism>
<sequence>MFKEVYVRPDEEIDEKMSMILQAFQLSGLKILMPTPYLSPLSTSQPLRLVDTQ</sequence>
<name>A0A5N5HR25_9ROSA</name>
<proteinExistence type="predicted"/>
<evidence type="ECO:0000313" key="2">
    <source>
        <dbReference type="Proteomes" id="UP000327157"/>
    </source>
</evidence>
<reference evidence="1 2" key="1">
    <citation type="submission" date="2019-09" db="EMBL/GenBank/DDBJ databases">
        <authorList>
            <person name="Ou C."/>
        </authorList>
    </citation>
    <scope>NUCLEOTIDE SEQUENCE [LARGE SCALE GENOMIC DNA]</scope>
    <source>
        <strain evidence="1">S2</strain>
        <tissue evidence="1">Leaf</tissue>
    </source>
</reference>
<keyword evidence="2" id="KW-1185">Reference proteome</keyword>
<evidence type="ECO:0000313" key="1">
    <source>
        <dbReference type="EMBL" id="KAB2629297.1"/>
    </source>
</evidence>
<comment type="caution">
    <text evidence="1">The sequence shown here is derived from an EMBL/GenBank/DDBJ whole genome shotgun (WGS) entry which is preliminary data.</text>
</comment>
<reference evidence="2" key="2">
    <citation type="submission" date="2019-10" db="EMBL/GenBank/DDBJ databases">
        <title>A de novo genome assembly of a pear dwarfing rootstock.</title>
        <authorList>
            <person name="Wang F."/>
            <person name="Wang J."/>
            <person name="Li S."/>
            <person name="Zhang Y."/>
            <person name="Fang M."/>
            <person name="Ma L."/>
            <person name="Zhao Y."/>
            <person name="Jiang S."/>
        </authorList>
    </citation>
    <scope>NUCLEOTIDE SEQUENCE [LARGE SCALE GENOMIC DNA]</scope>
</reference>